<dbReference type="KEGG" id="pco:PHACADRAFT_189558"/>
<keyword evidence="1" id="KW-0732">Signal</keyword>
<dbReference type="Proteomes" id="UP000008370">
    <property type="component" value="Unassembled WGS sequence"/>
</dbReference>
<name>K5WLX8_PHACS</name>
<feature type="chain" id="PRO_5003889527" evidence="1">
    <location>
        <begin position="21"/>
        <end position="214"/>
    </location>
</feature>
<dbReference type="AlphaFoldDB" id="K5WLX8"/>
<dbReference type="InParanoid" id="K5WLX8"/>
<proteinExistence type="predicted"/>
<evidence type="ECO:0000256" key="1">
    <source>
        <dbReference type="SAM" id="SignalP"/>
    </source>
</evidence>
<evidence type="ECO:0000313" key="2">
    <source>
        <dbReference type="EMBL" id="EKM60425.1"/>
    </source>
</evidence>
<dbReference type="EMBL" id="JH930468">
    <property type="protein sequence ID" value="EKM60425.1"/>
    <property type="molecule type" value="Genomic_DNA"/>
</dbReference>
<feature type="signal peptide" evidence="1">
    <location>
        <begin position="1"/>
        <end position="20"/>
    </location>
</feature>
<organism evidence="2 3">
    <name type="scientific">Phanerochaete carnosa (strain HHB-10118-sp)</name>
    <name type="common">White-rot fungus</name>
    <name type="synonym">Peniophora carnosa</name>
    <dbReference type="NCBI Taxonomy" id="650164"/>
    <lineage>
        <taxon>Eukaryota</taxon>
        <taxon>Fungi</taxon>
        <taxon>Dikarya</taxon>
        <taxon>Basidiomycota</taxon>
        <taxon>Agaricomycotina</taxon>
        <taxon>Agaricomycetes</taxon>
        <taxon>Polyporales</taxon>
        <taxon>Phanerochaetaceae</taxon>
        <taxon>Phanerochaete</taxon>
    </lineage>
</organism>
<keyword evidence="3" id="KW-1185">Reference proteome</keyword>
<dbReference type="GeneID" id="18910599"/>
<sequence>MQLSLVALFAAAAASSFALAVPTTLTARQTGNCPAVPYCYFYGTVTHRDGTTQDGVTLTESCAGCPYTSCGAPNPGSINVGAGTLNGYIAHCTYWTRGEGRQSSQSRLQEVVGSKMKRSVLATIALAAASSALKALPSPACSISGTLTIGGASFPVTVGQDCDGTLDNHTTCVPMARSTPGRITIPGVGNVAVTEGQPFTVTIGGMHHTFMMCQ</sequence>
<reference evidence="2 3" key="1">
    <citation type="journal article" date="2012" name="BMC Genomics">
        <title>Comparative genomics of the white-rot fungi, Phanerochaete carnosa and P. chrysosporium, to elucidate the genetic basis of the distinct wood types they colonize.</title>
        <authorList>
            <person name="Suzuki H."/>
            <person name="MacDonald J."/>
            <person name="Syed K."/>
            <person name="Salamov A."/>
            <person name="Hori C."/>
            <person name="Aerts A."/>
            <person name="Henrissat B."/>
            <person name="Wiebenga A."/>
            <person name="vanKuyk P.A."/>
            <person name="Barry K."/>
            <person name="Lindquist E."/>
            <person name="LaButti K."/>
            <person name="Lapidus A."/>
            <person name="Lucas S."/>
            <person name="Coutinho P."/>
            <person name="Gong Y."/>
            <person name="Samejima M."/>
            <person name="Mahadevan R."/>
            <person name="Abou-Zaid M."/>
            <person name="de Vries R.P."/>
            <person name="Igarashi K."/>
            <person name="Yadav J.S."/>
            <person name="Grigoriev I.V."/>
            <person name="Master E.R."/>
        </authorList>
    </citation>
    <scope>NUCLEOTIDE SEQUENCE [LARGE SCALE GENOMIC DNA]</scope>
    <source>
        <strain evidence="2 3">HHB-10118-sp</strain>
    </source>
</reference>
<accession>K5WLX8</accession>
<gene>
    <name evidence="2" type="ORF">PHACADRAFT_189558</name>
</gene>
<evidence type="ECO:0000313" key="3">
    <source>
        <dbReference type="Proteomes" id="UP000008370"/>
    </source>
</evidence>
<dbReference type="RefSeq" id="XP_007389885.1">
    <property type="nucleotide sequence ID" value="XM_007389823.1"/>
</dbReference>
<protein>
    <submittedName>
        <fullName evidence="2">Uncharacterized protein</fullName>
    </submittedName>
</protein>
<dbReference type="HOGENOM" id="CLU_1289347_0_0_1"/>